<dbReference type="EMBL" id="MU856944">
    <property type="protein sequence ID" value="KAK4153308.1"/>
    <property type="molecule type" value="Genomic_DNA"/>
</dbReference>
<dbReference type="InterPro" id="IPR035780">
    <property type="entry name" value="SPRY_Ssh4-like"/>
</dbReference>
<evidence type="ECO:0000256" key="1">
    <source>
        <dbReference type="ARBA" id="ARBA00004370"/>
    </source>
</evidence>
<feature type="region of interest" description="Disordered" evidence="5">
    <location>
        <begin position="1"/>
        <end position="171"/>
    </location>
</feature>
<gene>
    <name evidence="6" type="ORF">C8A00DRAFT_33933</name>
</gene>
<name>A0AAN6ZWW6_9PEZI</name>
<feature type="compositionally biased region" description="Pro residues" evidence="5">
    <location>
        <begin position="156"/>
        <end position="165"/>
    </location>
</feature>
<keyword evidence="4" id="KW-0472">Membrane</keyword>
<comment type="caution">
    <text evidence="6">The sequence shown here is derived from an EMBL/GenBank/DDBJ whole genome shotgun (WGS) entry which is preliminary data.</text>
</comment>
<dbReference type="AlphaFoldDB" id="A0AAN6ZWW6"/>
<keyword evidence="7" id="KW-1185">Reference proteome</keyword>
<accession>A0AAN6ZWW6</accession>
<feature type="compositionally biased region" description="Pro residues" evidence="5">
    <location>
        <begin position="85"/>
        <end position="94"/>
    </location>
</feature>
<dbReference type="InterPro" id="IPR043136">
    <property type="entry name" value="B30.2/SPRY_sf"/>
</dbReference>
<evidence type="ECO:0000256" key="2">
    <source>
        <dbReference type="ARBA" id="ARBA00022692"/>
    </source>
</evidence>
<protein>
    <recommendedName>
        <fullName evidence="8">SPRY domain-containing protein</fullName>
    </recommendedName>
</protein>
<evidence type="ECO:0000256" key="4">
    <source>
        <dbReference type="ARBA" id="ARBA00023136"/>
    </source>
</evidence>
<dbReference type="CDD" id="cd12910">
    <property type="entry name" value="SPRY_SSH4_like"/>
    <property type="match status" value="1"/>
</dbReference>
<reference evidence="6" key="2">
    <citation type="submission" date="2023-05" db="EMBL/GenBank/DDBJ databases">
        <authorList>
            <consortium name="Lawrence Berkeley National Laboratory"/>
            <person name="Steindorff A."/>
            <person name="Hensen N."/>
            <person name="Bonometti L."/>
            <person name="Westerberg I."/>
            <person name="Brannstrom I.O."/>
            <person name="Guillou S."/>
            <person name="Cros-Aarteil S."/>
            <person name="Calhoun S."/>
            <person name="Haridas S."/>
            <person name="Kuo A."/>
            <person name="Mondo S."/>
            <person name="Pangilinan J."/>
            <person name="Riley R."/>
            <person name="Labutti K."/>
            <person name="Andreopoulos B."/>
            <person name="Lipzen A."/>
            <person name="Chen C."/>
            <person name="Yanf M."/>
            <person name="Daum C."/>
            <person name="Ng V."/>
            <person name="Clum A."/>
            <person name="Ohm R."/>
            <person name="Martin F."/>
            <person name="Silar P."/>
            <person name="Natvig D."/>
            <person name="Lalanne C."/>
            <person name="Gautier V."/>
            <person name="Ament-Velasquez S.L."/>
            <person name="Kruys A."/>
            <person name="Hutchinson M.I."/>
            <person name="Powell A.J."/>
            <person name="Barry K."/>
            <person name="Miller A.N."/>
            <person name="Grigoriev I.V."/>
            <person name="Debuchy R."/>
            <person name="Gladieux P."/>
            <person name="Thoren M.H."/>
            <person name="Johannesson H."/>
        </authorList>
    </citation>
    <scope>NUCLEOTIDE SEQUENCE</scope>
    <source>
        <strain evidence="6">CBS 538.74</strain>
    </source>
</reference>
<evidence type="ECO:0000313" key="6">
    <source>
        <dbReference type="EMBL" id="KAK4153308.1"/>
    </source>
</evidence>
<dbReference type="Gene3D" id="2.60.120.920">
    <property type="match status" value="1"/>
</dbReference>
<dbReference type="GO" id="GO:0016020">
    <property type="term" value="C:membrane"/>
    <property type="evidence" value="ECO:0007669"/>
    <property type="project" value="UniProtKB-SubCell"/>
</dbReference>
<organism evidence="6 7">
    <name type="scientific">Chaetomidium leptoderma</name>
    <dbReference type="NCBI Taxonomy" id="669021"/>
    <lineage>
        <taxon>Eukaryota</taxon>
        <taxon>Fungi</taxon>
        <taxon>Dikarya</taxon>
        <taxon>Ascomycota</taxon>
        <taxon>Pezizomycotina</taxon>
        <taxon>Sordariomycetes</taxon>
        <taxon>Sordariomycetidae</taxon>
        <taxon>Sordariales</taxon>
        <taxon>Chaetomiaceae</taxon>
        <taxon>Chaetomidium</taxon>
    </lineage>
</organism>
<evidence type="ECO:0000256" key="3">
    <source>
        <dbReference type="ARBA" id="ARBA00022989"/>
    </source>
</evidence>
<reference evidence="6" key="1">
    <citation type="journal article" date="2023" name="Mol. Phylogenet. Evol.">
        <title>Genome-scale phylogeny and comparative genomics of the fungal order Sordariales.</title>
        <authorList>
            <person name="Hensen N."/>
            <person name="Bonometti L."/>
            <person name="Westerberg I."/>
            <person name="Brannstrom I.O."/>
            <person name="Guillou S."/>
            <person name="Cros-Aarteil S."/>
            <person name="Calhoun S."/>
            <person name="Haridas S."/>
            <person name="Kuo A."/>
            <person name="Mondo S."/>
            <person name="Pangilinan J."/>
            <person name="Riley R."/>
            <person name="LaButti K."/>
            <person name="Andreopoulos B."/>
            <person name="Lipzen A."/>
            <person name="Chen C."/>
            <person name="Yan M."/>
            <person name="Daum C."/>
            <person name="Ng V."/>
            <person name="Clum A."/>
            <person name="Steindorff A."/>
            <person name="Ohm R.A."/>
            <person name="Martin F."/>
            <person name="Silar P."/>
            <person name="Natvig D.O."/>
            <person name="Lalanne C."/>
            <person name="Gautier V."/>
            <person name="Ament-Velasquez S.L."/>
            <person name="Kruys A."/>
            <person name="Hutchinson M.I."/>
            <person name="Powell A.J."/>
            <person name="Barry K."/>
            <person name="Miller A.N."/>
            <person name="Grigoriev I.V."/>
            <person name="Debuchy R."/>
            <person name="Gladieux P."/>
            <person name="Hiltunen Thoren M."/>
            <person name="Johannesson H."/>
        </authorList>
    </citation>
    <scope>NUCLEOTIDE SEQUENCE</scope>
    <source>
        <strain evidence="6">CBS 538.74</strain>
    </source>
</reference>
<comment type="subcellular location">
    <subcellularLocation>
        <location evidence="1">Membrane</location>
    </subcellularLocation>
</comment>
<keyword evidence="2" id="KW-0812">Transmembrane</keyword>
<feature type="compositionally biased region" description="Basic and acidic residues" evidence="5">
    <location>
        <begin position="8"/>
        <end position="17"/>
    </location>
</feature>
<proteinExistence type="predicted"/>
<feature type="compositionally biased region" description="Pro residues" evidence="5">
    <location>
        <begin position="68"/>
        <end position="77"/>
    </location>
</feature>
<evidence type="ECO:0000313" key="7">
    <source>
        <dbReference type="Proteomes" id="UP001302745"/>
    </source>
</evidence>
<keyword evidence="3" id="KW-1133">Transmembrane helix</keyword>
<dbReference type="Proteomes" id="UP001302745">
    <property type="component" value="Unassembled WGS sequence"/>
</dbReference>
<sequence length="446" mass="47853">MCFGSKNDAGDTGHADAPRPAQGQQPYASEQKRASVPHQYHQQPPSNDFAPPAGPPPGKRPPAVDDFAPPPGPPPSQRPAGDDFAPPPGPPPSHRPAGNDFAPPQGPPPSHRPAAGDDDFAPPPGPPPTHHPKNDLSYMAPPPGPPPAHNDLGYMAPPPGPPPADTKPNPQHDWEAVVPDTSLFPPPPSFFSGFDRSPANNATEAEAEAGEAWCIQHPLVAPITPDGPAITALNAHNPRLMQPDAYRGNLMYTAPGVWKGSTNSQAADSTIIAYPPLYTVTLHSPLAHPSRPKTTIYYEVQLTHAHNPRHEICLAMGYTALPYPSFRMPGWHRGSLAVHGDDGHRFVNDRWGGKAFAAPFVRGERYGIGMTFCAVGGRIETDVFFTRQGREVGRWGLHEETDAEQDLPVTGLEGYHDLTCAVGTSGETGFEVVFDPARWLFKPVGY</sequence>
<evidence type="ECO:0008006" key="8">
    <source>
        <dbReference type="Google" id="ProtNLM"/>
    </source>
</evidence>
<evidence type="ECO:0000256" key="5">
    <source>
        <dbReference type="SAM" id="MobiDB-lite"/>
    </source>
</evidence>